<dbReference type="InterPro" id="IPR017336">
    <property type="entry name" value="Snurportin-1"/>
</dbReference>
<evidence type="ECO:0000256" key="2">
    <source>
        <dbReference type="ARBA" id="ARBA00004123"/>
    </source>
</evidence>
<dbReference type="GO" id="GO:0003723">
    <property type="term" value="F:RNA binding"/>
    <property type="evidence" value="ECO:0007669"/>
    <property type="project" value="UniProtKB-KW"/>
</dbReference>
<dbReference type="GO" id="GO:0005737">
    <property type="term" value="C:cytoplasm"/>
    <property type="evidence" value="ECO:0007669"/>
    <property type="project" value="UniProtKB-SubCell"/>
</dbReference>
<dbReference type="GO" id="GO:0061015">
    <property type="term" value="P:snRNA import into nucleus"/>
    <property type="evidence" value="ECO:0007669"/>
    <property type="project" value="InterPro"/>
</dbReference>
<evidence type="ECO:0000313" key="11">
    <source>
        <dbReference type="EMBL" id="CAD8928033.1"/>
    </source>
</evidence>
<evidence type="ECO:0000256" key="8">
    <source>
        <dbReference type="ARBA" id="ARBA00022884"/>
    </source>
</evidence>
<dbReference type="AlphaFoldDB" id="A0A6T5WK08"/>
<evidence type="ECO:0000259" key="10">
    <source>
        <dbReference type="Pfam" id="PF21974"/>
    </source>
</evidence>
<name>A0A6T5WK08_9CHLO</name>
<evidence type="ECO:0000256" key="4">
    <source>
        <dbReference type="ARBA" id="ARBA00007540"/>
    </source>
</evidence>
<dbReference type="EMBL" id="HBFV01000568">
    <property type="protein sequence ID" value="CAD8928034.1"/>
    <property type="molecule type" value="Transcribed_RNA"/>
</dbReference>
<evidence type="ECO:0000256" key="3">
    <source>
        <dbReference type="ARBA" id="ARBA00004496"/>
    </source>
</evidence>
<comment type="subcellular location">
    <subcellularLocation>
        <location evidence="3">Cytoplasm</location>
    </subcellularLocation>
    <subcellularLocation>
        <location evidence="2">Nucleus</location>
    </subcellularLocation>
</comment>
<dbReference type="InterPro" id="IPR047857">
    <property type="entry name" value="Snurportin1_C"/>
</dbReference>
<evidence type="ECO:0000313" key="12">
    <source>
        <dbReference type="EMBL" id="CAD8928034.1"/>
    </source>
</evidence>
<accession>A0A6T5WK08</accession>
<feature type="domain" description="Snurportin-1 m3G cap-binding" evidence="10">
    <location>
        <begin position="77"/>
        <end position="247"/>
    </location>
</feature>
<proteinExistence type="inferred from homology"/>
<evidence type="ECO:0000256" key="5">
    <source>
        <dbReference type="ARBA" id="ARBA00016034"/>
    </source>
</evidence>
<dbReference type="CDD" id="cd09232">
    <property type="entry name" value="Snurportin-1_C"/>
    <property type="match status" value="1"/>
</dbReference>
<keyword evidence="9" id="KW-0539">Nucleus</keyword>
<evidence type="ECO:0000256" key="9">
    <source>
        <dbReference type="ARBA" id="ARBA00023242"/>
    </source>
</evidence>
<comment type="similarity">
    <text evidence="4">Belongs to the snurportin family.</text>
</comment>
<dbReference type="Gene3D" id="3.30.470.30">
    <property type="entry name" value="DNA ligase/mRNA capping enzyme"/>
    <property type="match status" value="1"/>
</dbReference>
<dbReference type="EMBL" id="HBFV01000567">
    <property type="protein sequence ID" value="CAD8928033.1"/>
    <property type="molecule type" value="Transcribed_RNA"/>
</dbReference>
<gene>
    <name evidence="11" type="ORF">POKL1161_LOCUS386</name>
    <name evidence="12" type="ORF">POKL1161_LOCUS387</name>
</gene>
<evidence type="ECO:0000256" key="1">
    <source>
        <dbReference type="ARBA" id="ARBA00003975"/>
    </source>
</evidence>
<evidence type="ECO:0000256" key="6">
    <source>
        <dbReference type="ARBA" id="ARBA00022448"/>
    </source>
</evidence>
<comment type="function">
    <text evidence="1">Functions as an U snRNP-specific nuclear import adapter. Involved in the trimethylguanosine (m3G)-cap-dependent nuclear import of U snRNPs. Binds specifically to the terminal m3G-cap U snRNAs.</text>
</comment>
<dbReference type="PANTHER" id="PTHR13403">
    <property type="entry name" value="SNURPORTIN1 RNUT1 PROTEIN RNA, U TRANSPORTER 1"/>
    <property type="match status" value="1"/>
</dbReference>
<organism evidence="11">
    <name type="scientific">Picochlorum oklahomense</name>
    <dbReference type="NCBI Taxonomy" id="249345"/>
    <lineage>
        <taxon>Eukaryota</taxon>
        <taxon>Viridiplantae</taxon>
        <taxon>Chlorophyta</taxon>
        <taxon>core chlorophytes</taxon>
        <taxon>Trebouxiophyceae</taxon>
        <taxon>Trebouxiophyceae incertae sedis</taxon>
        <taxon>Picochlorum</taxon>
    </lineage>
</organism>
<dbReference type="GO" id="GO:0005634">
    <property type="term" value="C:nucleus"/>
    <property type="evidence" value="ECO:0007669"/>
    <property type="project" value="UniProtKB-SubCell"/>
</dbReference>
<dbReference type="SUPFAM" id="SSF56091">
    <property type="entry name" value="DNA ligase/mRNA capping enzyme, catalytic domain"/>
    <property type="match status" value="1"/>
</dbReference>
<evidence type="ECO:0000256" key="7">
    <source>
        <dbReference type="ARBA" id="ARBA00022490"/>
    </source>
</evidence>
<keyword evidence="8" id="KW-0694">RNA-binding</keyword>
<dbReference type="Pfam" id="PF21974">
    <property type="entry name" value="SPN1_m3Gcap_bd"/>
    <property type="match status" value="1"/>
</dbReference>
<dbReference type="PANTHER" id="PTHR13403:SF6">
    <property type="entry name" value="SNURPORTIN-1"/>
    <property type="match status" value="1"/>
</dbReference>
<keyword evidence="7" id="KW-0963">Cytoplasm</keyword>
<reference evidence="11" key="1">
    <citation type="submission" date="2021-01" db="EMBL/GenBank/DDBJ databases">
        <authorList>
            <person name="Corre E."/>
            <person name="Pelletier E."/>
            <person name="Niang G."/>
            <person name="Scheremetjew M."/>
            <person name="Finn R."/>
            <person name="Kale V."/>
            <person name="Holt S."/>
            <person name="Cochrane G."/>
            <person name="Meng A."/>
            <person name="Brown T."/>
            <person name="Cohen L."/>
        </authorList>
    </citation>
    <scope>NUCLEOTIDE SEQUENCE</scope>
    <source>
        <strain evidence="11">CCMP2329</strain>
    </source>
</reference>
<protein>
    <recommendedName>
        <fullName evidence="5">Snurportin-1</fullName>
    </recommendedName>
</protein>
<keyword evidence="6" id="KW-0813">Transport</keyword>
<sequence>MKKRPHPRGLEVHFQRKRREEYLSKQSERRNTLLDVLRESRSHVPATVGGHHPTAATDVSSGRRNASEAMREFWASQFMVPEWMVDVPLDIGTHWFVMARPEGQRCLVVLSQGRITIRNKVGAVVETLDAHDVGWARLMPQKESILDCILQKKVLYVVDVLCWGGHELFDCTAEFRMYWKLSTMSQALQDVQPDVNAQYGIMLLEHHMADPTGIRCVWGKENVPFIRDGLIFLHKSSCYQGGQCPLMLTWKDGHTSRYCIDTDSSGIPLEEQHVILSYGGDSALQTGDDVPMTVASLPSSFEQANAHLLKPGQLFRCTLQPNGIHLTPGGDIWLSLEFHGTANRRRKRADTISKIIFQNMARHTPLTIDTILEISRQSTEHAMEDANDTGLQSIGTTRGVNP</sequence>